<dbReference type="EMBL" id="JAVFKY010000002">
    <property type="protein sequence ID" value="KAK5580954.1"/>
    <property type="molecule type" value="Genomic_DNA"/>
</dbReference>
<evidence type="ECO:0008006" key="5">
    <source>
        <dbReference type="Google" id="ProtNLM"/>
    </source>
</evidence>
<protein>
    <recommendedName>
        <fullName evidence="5">Leucine-rich repeat-containing protein</fullName>
    </recommendedName>
</protein>
<sequence>MNKLITSKIIYKEIINFCFNEKGKWKYQLALVNKQWFGLMKKTISSFLVEDFNSLLYLEKRLQIIYKAQEGQRRLDYHNKYYHSSNLIYDSNGNGNNYYSLLNVIKEIKFSDLDQDINFNAEINNQQQAQQLQLTDEQLSEQKQQYQIILESIRELISKIISIKKLKFTRSDKFYLDFKPYSSYLSSFYIKSSNKITFPLNSIGYTISKSPNLKTLSLASFCYCSNPMEFFTAISKSNIVNFYLNIQSNGNLLIDRLLELNFCSIKVSGAKLFLTRFNQLVTTPGIEYIDSPIHIMDNEPTQNIQAFCNNIQNNKSILQLSISGGLSNHNNNNNNNNNNNDNNNNTDNIENGGNEMPQISQPHLMMSNLFSTVFYYNNTIQSLCISKLPILSSEFFNSLKSNSTIVHLELTDGSLNLDLLNNLSNLLTSNENDLGETNKSNIKFLSIRNNGLSDINSSLSIMFLNNKTLRGIDLSNNEFTIHQTAKIFESISNNQFFREHLYKVNFSNSCKFQTKESIKPINDYINNSKSLIAINLYNCYDQKQQQQQQQELQQQQQQEQQQQQQQSQEYNENQQQLLNNNDMIICSKKFDYKTFFMV</sequence>
<reference evidence="3 4" key="1">
    <citation type="submission" date="2023-11" db="EMBL/GenBank/DDBJ databases">
        <title>Dfirmibasis_genome.</title>
        <authorList>
            <person name="Edelbroek B."/>
            <person name="Kjellin J."/>
            <person name="Jerlstrom-Hultqvist J."/>
            <person name="Soderbom F."/>
        </authorList>
    </citation>
    <scope>NUCLEOTIDE SEQUENCE [LARGE SCALE GENOMIC DNA]</scope>
    <source>
        <strain evidence="3 4">TNS-C-14</strain>
    </source>
</reference>
<evidence type="ECO:0000256" key="2">
    <source>
        <dbReference type="SAM" id="MobiDB-lite"/>
    </source>
</evidence>
<proteinExistence type="predicted"/>
<dbReference type="InterPro" id="IPR032675">
    <property type="entry name" value="LRR_dom_sf"/>
</dbReference>
<dbReference type="Proteomes" id="UP001344447">
    <property type="component" value="Unassembled WGS sequence"/>
</dbReference>
<keyword evidence="1" id="KW-0175">Coiled coil</keyword>
<evidence type="ECO:0000313" key="3">
    <source>
        <dbReference type="EMBL" id="KAK5580954.1"/>
    </source>
</evidence>
<evidence type="ECO:0000256" key="1">
    <source>
        <dbReference type="SAM" id="Coils"/>
    </source>
</evidence>
<dbReference type="AlphaFoldDB" id="A0AAN7YR36"/>
<evidence type="ECO:0000313" key="4">
    <source>
        <dbReference type="Proteomes" id="UP001344447"/>
    </source>
</evidence>
<name>A0AAN7YR36_9MYCE</name>
<organism evidence="3 4">
    <name type="scientific">Dictyostelium firmibasis</name>
    <dbReference type="NCBI Taxonomy" id="79012"/>
    <lineage>
        <taxon>Eukaryota</taxon>
        <taxon>Amoebozoa</taxon>
        <taxon>Evosea</taxon>
        <taxon>Eumycetozoa</taxon>
        <taxon>Dictyostelia</taxon>
        <taxon>Dictyosteliales</taxon>
        <taxon>Dictyosteliaceae</taxon>
        <taxon>Dictyostelium</taxon>
    </lineage>
</organism>
<dbReference type="SUPFAM" id="SSF52047">
    <property type="entry name" value="RNI-like"/>
    <property type="match status" value="1"/>
</dbReference>
<gene>
    <name evidence="3" type="ORF">RB653_000981</name>
</gene>
<keyword evidence="4" id="KW-1185">Reference proteome</keyword>
<dbReference type="Gene3D" id="3.80.10.10">
    <property type="entry name" value="Ribonuclease Inhibitor"/>
    <property type="match status" value="1"/>
</dbReference>
<feature type="coiled-coil region" evidence="1">
    <location>
        <begin position="540"/>
        <end position="580"/>
    </location>
</feature>
<feature type="region of interest" description="Disordered" evidence="2">
    <location>
        <begin position="328"/>
        <end position="351"/>
    </location>
</feature>
<comment type="caution">
    <text evidence="3">The sequence shown here is derived from an EMBL/GenBank/DDBJ whole genome shotgun (WGS) entry which is preliminary data.</text>
</comment>
<dbReference type="PANTHER" id="PTHR23107">
    <property type="entry name" value="SYNOVIAL SARCOMA ASSOCIATED SS18 PROTEIN"/>
    <property type="match status" value="1"/>
</dbReference>
<accession>A0AAN7YR36</accession>